<accession>A0AAV1B3D0</accession>
<evidence type="ECO:0000313" key="3">
    <source>
        <dbReference type="Proteomes" id="UP001157006"/>
    </source>
</evidence>
<reference evidence="2 3" key="1">
    <citation type="submission" date="2023-01" db="EMBL/GenBank/DDBJ databases">
        <authorList>
            <person name="Kreplak J."/>
        </authorList>
    </citation>
    <scope>NUCLEOTIDE SEQUENCE [LARGE SCALE GENOMIC DNA]</scope>
</reference>
<dbReference type="EMBL" id="OX451740">
    <property type="protein sequence ID" value="CAI8615765.1"/>
    <property type="molecule type" value="Genomic_DNA"/>
</dbReference>
<evidence type="ECO:0000313" key="2">
    <source>
        <dbReference type="EMBL" id="CAI8615765.1"/>
    </source>
</evidence>
<evidence type="ECO:0000259" key="1">
    <source>
        <dbReference type="Pfam" id="PF17921"/>
    </source>
</evidence>
<proteinExistence type="predicted"/>
<organism evidence="2 3">
    <name type="scientific">Vicia faba</name>
    <name type="common">Broad bean</name>
    <name type="synonym">Faba vulgaris</name>
    <dbReference type="NCBI Taxonomy" id="3906"/>
    <lineage>
        <taxon>Eukaryota</taxon>
        <taxon>Viridiplantae</taxon>
        <taxon>Streptophyta</taxon>
        <taxon>Embryophyta</taxon>
        <taxon>Tracheophyta</taxon>
        <taxon>Spermatophyta</taxon>
        <taxon>Magnoliopsida</taxon>
        <taxon>eudicotyledons</taxon>
        <taxon>Gunneridae</taxon>
        <taxon>Pentapetalae</taxon>
        <taxon>rosids</taxon>
        <taxon>fabids</taxon>
        <taxon>Fabales</taxon>
        <taxon>Fabaceae</taxon>
        <taxon>Papilionoideae</taxon>
        <taxon>50 kb inversion clade</taxon>
        <taxon>NPAAA clade</taxon>
        <taxon>Hologalegina</taxon>
        <taxon>IRL clade</taxon>
        <taxon>Fabeae</taxon>
        <taxon>Vicia</taxon>
    </lineage>
</organism>
<keyword evidence="3" id="KW-1185">Reference proteome</keyword>
<protein>
    <recommendedName>
        <fullName evidence="1">Integrase zinc-binding domain-containing protein</fullName>
    </recommendedName>
</protein>
<feature type="domain" description="Integrase zinc-binding" evidence="1">
    <location>
        <begin position="95"/>
        <end position="128"/>
    </location>
</feature>
<dbReference type="AlphaFoldDB" id="A0AAV1B3D0"/>
<sequence>MKKWPIPTTVKQLRDALSRVPAEWPEDSVTNSPAFQALVSQPTFSIIQQLQNENTTDPFLVELHNKQLMGTLSYPFSVVHGLVVHKGRYVLGPTSRLCLSIISEFHDTPSGGHAGVKRTLARIAANFFLA</sequence>
<name>A0AAV1B3D0_VICFA</name>
<dbReference type="InterPro" id="IPR041588">
    <property type="entry name" value="Integrase_H2C2"/>
</dbReference>
<gene>
    <name evidence="2" type="ORF">VFH_V194960</name>
</gene>
<dbReference type="Pfam" id="PF17921">
    <property type="entry name" value="Integrase_H2C2"/>
    <property type="match status" value="1"/>
</dbReference>
<dbReference type="Proteomes" id="UP001157006">
    <property type="component" value="Chromosome 5"/>
</dbReference>